<evidence type="ECO:0000259" key="5">
    <source>
        <dbReference type="PROSITE" id="PS50048"/>
    </source>
</evidence>
<comment type="caution">
    <text evidence="6">The sequence shown here is derived from an EMBL/GenBank/DDBJ whole genome shotgun (WGS) entry which is preliminary data.</text>
</comment>
<dbReference type="CDD" id="cd00067">
    <property type="entry name" value="GAL4"/>
    <property type="match status" value="1"/>
</dbReference>
<keyword evidence="3" id="KW-0804">Transcription</keyword>
<feature type="domain" description="Zn(2)-C6 fungal-type" evidence="5">
    <location>
        <begin position="10"/>
        <end position="38"/>
    </location>
</feature>
<gene>
    <name evidence="6" type="ORF">N7493_006880</name>
</gene>
<dbReference type="InterPro" id="IPR036864">
    <property type="entry name" value="Zn2-C6_fun-type_DNA-bd_sf"/>
</dbReference>
<organism evidence="6 7">
    <name type="scientific">Penicillium malachiteum</name>
    <dbReference type="NCBI Taxonomy" id="1324776"/>
    <lineage>
        <taxon>Eukaryota</taxon>
        <taxon>Fungi</taxon>
        <taxon>Dikarya</taxon>
        <taxon>Ascomycota</taxon>
        <taxon>Pezizomycotina</taxon>
        <taxon>Eurotiomycetes</taxon>
        <taxon>Eurotiomycetidae</taxon>
        <taxon>Eurotiales</taxon>
        <taxon>Aspergillaceae</taxon>
        <taxon>Penicillium</taxon>
    </lineage>
</organism>
<proteinExistence type="predicted"/>
<evidence type="ECO:0000313" key="6">
    <source>
        <dbReference type="EMBL" id="KAJ5720002.1"/>
    </source>
</evidence>
<dbReference type="EMBL" id="JAQJAN010000009">
    <property type="protein sequence ID" value="KAJ5720002.1"/>
    <property type="molecule type" value="Genomic_DNA"/>
</dbReference>
<accession>A0AAD6HJW7</accession>
<evidence type="ECO:0000256" key="2">
    <source>
        <dbReference type="ARBA" id="ARBA00023125"/>
    </source>
</evidence>
<keyword evidence="7" id="KW-1185">Reference proteome</keyword>
<keyword evidence="4" id="KW-0539">Nucleus</keyword>
<dbReference type="PROSITE" id="PS50048">
    <property type="entry name" value="ZN2_CY6_FUNGAL_2"/>
    <property type="match status" value="1"/>
</dbReference>
<dbReference type="SUPFAM" id="SSF57701">
    <property type="entry name" value="Zn2/Cys6 DNA-binding domain"/>
    <property type="match status" value="1"/>
</dbReference>
<dbReference type="PANTHER" id="PTHR38111">
    <property type="entry name" value="ZN(2)-C6 FUNGAL-TYPE DOMAIN-CONTAINING PROTEIN-RELATED"/>
    <property type="match status" value="1"/>
</dbReference>
<sequence length="489" mass="55559">MGGIPYKSLGCGMCKKRKIRCDLGAPECARCIKKGTPCPGYDKGRNFVHHTMVTRLEQQGVTQRPIAQLVGHIKPLALPASFDMSAQTRTQLFSTFLSSFFPIDLCQFGKSDSWYYLMTRFPSMAGESDLLDRSVIALAAAYVGKLTKDKQLKRQGVELYNNAICLMARRLSGGDPPTLDVLYAVTVFIKYEILHTNGLKNCLTHIQGSKALMRNYKYDHSDQLIRAMITQQNWASTYYVTDMLYRKELDWQAASEADGDTPLNELFRLIAETSFLLDDLDRIGQLEYIYLPTACDALLQRCYEFEHKLMQWLASKALELDGKPVSCLAEQLQSSTKVLPWDPCLKPYEFESLETAKTYLLFWVASIIVRRVIYQVEGFLAPNPDPSALLYYASEISRTAAYCLQPKNRMCTGQVLLLAISQANKGYVDCGHVKGFYWSQNMYQVLQDRGFDVAPIVSEIEWASWNEARIRREDMEALAFLIPQNLNVL</sequence>
<dbReference type="GO" id="GO:0008270">
    <property type="term" value="F:zinc ion binding"/>
    <property type="evidence" value="ECO:0007669"/>
    <property type="project" value="InterPro"/>
</dbReference>
<dbReference type="Gene3D" id="4.10.240.10">
    <property type="entry name" value="Zn(2)-C6 fungal-type DNA-binding domain"/>
    <property type="match status" value="1"/>
</dbReference>
<dbReference type="Proteomes" id="UP001215712">
    <property type="component" value="Unassembled WGS sequence"/>
</dbReference>
<dbReference type="GO" id="GO:0003677">
    <property type="term" value="F:DNA binding"/>
    <property type="evidence" value="ECO:0007669"/>
    <property type="project" value="UniProtKB-KW"/>
</dbReference>
<name>A0AAD6HJW7_9EURO</name>
<dbReference type="PANTHER" id="PTHR38111:SF11">
    <property type="entry name" value="TRANSCRIPTION FACTOR DOMAIN-CONTAINING PROTEIN-RELATED"/>
    <property type="match status" value="1"/>
</dbReference>
<evidence type="ECO:0000256" key="3">
    <source>
        <dbReference type="ARBA" id="ARBA00023163"/>
    </source>
</evidence>
<reference evidence="6" key="2">
    <citation type="submission" date="2023-01" db="EMBL/GenBank/DDBJ databases">
        <authorList>
            <person name="Petersen C."/>
        </authorList>
    </citation>
    <scope>NUCLEOTIDE SEQUENCE</scope>
    <source>
        <strain evidence="6">IBT 17514</strain>
    </source>
</reference>
<evidence type="ECO:0000313" key="7">
    <source>
        <dbReference type="Proteomes" id="UP001215712"/>
    </source>
</evidence>
<dbReference type="Pfam" id="PF00172">
    <property type="entry name" value="Zn_clus"/>
    <property type="match status" value="1"/>
</dbReference>
<dbReference type="GO" id="GO:0000981">
    <property type="term" value="F:DNA-binding transcription factor activity, RNA polymerase II-specific"/>
    <property type="evidence" value="ECO:0007669"/>
    <property type="project" value="InterPro"/>
</dbReference>
<reference evidence="6" key="1">
    <citation type="journal article" date="2023" name="IMA Fungus">
        <title>Comparative genomic study of the Penicillium genus elucidates a diverse pangenome and 15 lateral gene transfer events.</title>
        <authorList>
            <person name="Petersen C."/>
            <person name="Sorensen T."/>
            <person name="Nielsen M.R."/>
            <person name="Sondergaard T.E."/>
            <person name="Sorensen J.L."/>
            <person name="Fitzpatrick D.A."/>
            <person name="Frisvad J.C."/>
            <person name="Nielsen K.L."/>
        </authorList>
    </citation>
    <scope>NUCLEOTIDE SEQUENCE</scope>
    <source>
        <strain evidence="6">IBT 17514</strain>
    </source>
</reference>
<evidence type="ECO:0000256" key="1">
    <source>
        <dbReference type="ARBA" id="ARBA00023015"/>
    </source>
</evidence>
<dbReference type="InterPro" id="IPR053178">
    <property type="entry name" value="Osmoadaptation_assoc"/>
</dbReference>
<dbReference type="Pfam" id="PF11951">
    <property type="entry name" value="Fungal_trans_2"/>
    <property type="match status" value="1"/>
</dbReference>
<dbReference type="AlphaFoldDB" id="A0AAD6HJW7"/>
<protein>
    <recommendedName>
        <fullName evidence="5">Zn(2)-C6 fungal-type domain-containing protein</fullName>
    </recommendedName>
</protein>
<dbReference type="SMART" id="SM00066">
    <property type="entry name" value="GAL4"/>
    <property type="match status" value="1"/>
</dbReference>
<dbReference type="InterPro" id="IPR001138">
    <property type="entry name" value="Zn2Cys6_DnaBD"/>
</dbReference>
<keyword evidence="2" id="KW-0238">DNA-binding</keyword>
<dbReference type="PROSITE" id="PS00463">
    <property type="entry name" value="ZN2_CY6_FUNGAL_1"/>
    <property type="match status" value="1"/>
</dbReference>
<evidence type="ECO:0000256" key="4">
    <source>
        <dbReference type="ARBA" id="ARBA00023242"/>
    </source>
</evidence>
<dbReference type="InterPro" id="IPR021858">
    <property type="entry name" value="Fun_TF"/>
</dbReference>
<keyword evidence="1" id="KW-0805">Transcription regulation</keyword>